<name>A0A8V5H6E2_MELUD</name>
<dbReference type="CDD" id="cd00033">
    <property type="entry name" value="CCP"/>
    <property type="match status" value="1"/>
</dbReference>
<keyword evidence="4" id="KW-1185">Reference proteome</keyword>
<keyword evidence="1" id="KW-0768">Sushi</keyword>
<dbReference type="Pfam" id="PF00084">
    <property type="entry name" value="Sushi"/>
    <property type="match status" value="1"/>
</dbReference>
<protein>
    <submittedName>
        <fullName evidence="3">Uncharacterized protein</fullName>
    </submittedName>
</protein>
<dbReference type="SUPFAM" id="SSF57535">
    <property type="entry name" value="Complement control module/SCR domain"/>
    <property type="match status" value="1"/>
</dbReference>
<reference evidence="3" key="2">
    <citation type="submission" date="2025-08" db="UniProtKB">
        <authorList>
            <consortium name="Ensembl"/>
        </authorList>
    </citation>
    <scope>IDENTIFICATION</scope>
</reference>
<dbReference type="PROSITE" id="PS50923">
    <property type="entry name" value="SUSHI"/>
    <property type="match status" value="1"/>
</dbReference>
<feature type="region of interest" description="Disordered" evidence="2">
    <location>
        <begin position="28"/>
        <end position="61"/>
    </location>
</feature>
<dbReference type="Gene3D" id="2.10.70.10">
    <property type="entry name" value="Complement Module, domain 1"/>
    <property type="match status" value="1"/>
</dbReference>
<organism evidence="3 4">
    <name type="scientific">Melopsittacus undulatus</name>
    <name type="common">Budgerigar</name>
    <name type="synonym">Psittacus undulatus</name>
    <dbReference type="NCBI Taxonomy" id="13146"/>
    <lineage>
        <taxon>Eukaryota</taxon>
        <taxon>Metazoa</taxon>
        <taxon>Chordata</taxon>
        <taxon>Craniata</taxon>
        <taxon>Vertebrata</taxon>
        <taxon>Euteleostomi</taxon>
        <taxon>Archelosauria</taxon>
        <taxon>Archosauria</taxon>
        <taxon>Dinosauria</taxon>
        <taxon>Saurischia</taxon>
        <taxon>Theropoda</taxon>
        <taxon>Coelurosauria</taxon>
        <taxon>Aves</taxon>
        <taxon>Neognathae</taxon>
        <taxon>Neoaves</taxon>
        <taxon>Telluraves</taxon>
        <taxon>Australaves</taxon>
        <taxon>Psittaciformes</taxon>
        <taxon>Psittaculidae</taxon>
        <taxon>Melopsittacus</taxon>
    </lineage>
</organism>
<comment type="caution">
    <text evidence="1">Lacks conserved residue(s) required for the propagation of feature annotation.</text>
</comment>
<dbReference type="InterPro" id="IPR000436">
    <property type="entry name" value="Sushi_SCR_CCP_dom"/>
</dbReference>
<accession>A0A8V5H6E2</accession>
<sequence>MRCGHGSTHRSQQALSKRALICSRAEHLPTQPLPHRLRAEARPPPPSSPLPAGDCPQPPRFVFAEPTAAPQEPYTVGTTLRYRCRPGYTMASGKSPVVTCVSNSSWSADPDFCIGGFLPRGHGSLLPSW</sequence>
<dbReference type="Proteomes" id="UP000694405">
    <property type="component" value="Chromosome 16"/>
</dbReference>
<dbReference type="AlphaFoldDB" id="A0A8V5H6E2"/>
<proteinExistence type="predicted"/>
<dbReference type="InterPro" id="IPR035976">
    <property type="entry name" value="Sushi/SCR/CCP_sf"/>
</dbReference>
<evidence type="ECO:0000256" key="1">
    <source>
        <dbReference type="PROSITE-ProRule" id="PRU00302"/>
    </source>
</evidence>
<evidence type="ECO:0000313" key="3">
    <source>
        <dbReference type="Ensembl" id="ENSMUNP00000027581.1"/>
    </source>
</evidence>
<dbReference type="SMART" id="SM00032">
    <property type="entry name" value="CCP"/>
    <property type="match status" value="1"/>
</dbReference>
<reference evidence="3" key="3">
    <citation type="submission" date="2025-09" db="UniProtKB">
        <authorList>
            <consortium name="Ensembl"/>
        </authorList>
    </citation>
    <scope>IDENTIFICATION</scope>
</reference>
<dbReference type="Ensembl" id="ENSMUNT00000030178.1">
    <property type="protein sequence ID" value="ENSMUNP00000027581.1"/>
    <property type="gene ID" value="ENSMUNG00000018543.1"/>
</dbReference>
<reference evidence="3" key="1">
    <citation type="submission" date="2020-03" db="EMBL/GenBank/DDBJ databases">
        <title>Melopsittacus undulatus (budgerigar) genome, bMelUnd1, maternal haplotype with Z.</title>
        <authorList>
            <person name="Gedman G."/>
            <person name="Mountcastle J."/>
            <person name="Haase B."/>
            <person name="Formenti G."/>
            <person name="Wright T."/>
            <person name="Apodaca J."/>
            <person name="Pelan S."/>
            <person name="Chow W."/>
            <person name="Rhie A."/>
            <person name="Howe K."/>
            <person name="Fedrigo O."/>
            <person name="Jarvis E.D."/>
        </authorList>
    </citation>
    <scope>NUCLEOTIDE SEQUENCE [LARGE SCALE GENOMIC DNA]</scope>
</reference>
<evidence type="ECO:0000256" key="2">
    <source>
        <dbReference type="SAM" id="MobiDB-lite"/>
    </source>
</evidence>
<evidence type="ECO:0000313" key="4">
    <source>
        <dbReference type="Proteomes" id="UP000694405"/>
    </source>
</evidence>